<organism evidence="2 3">
    <name type="scientific">Armillaria ostoyae</name>
    <name type="common">Armillaria root rot fungus</name>
    <dbReference type="NCBI Taxonomy" id="47428"/>
    <lineage>
        <taxon>Eukaryota</taxon>
        <taxon>Fungi</taxon>
        <taxon>Dikarya</taxon>
        <taxon>Basidiomycota</taxon>
        <taxon>Agaricomycotina</taxon>
        <taxon>Agaricomycetes</taxon>
        <taxon>Agaricomycetidae</taxon>
        <taxon>Agaricales</taxon>
        <taxon>Marasmiineae</taxon>
        <taxon>Physalacriaceae</taxon>
        <taxon>Armillaria</taxon>
    </lineage>
</organism>
<dbReference type="EMBL" id="FUEG01000020">
    <property type="protein sequence ID" value="SJL13614.1"/>
    <property type="molecule type" value="Genomic_DNA"/>
</dbReference>
<evidence type="ECO:0000256" key="1">
    <source>
        <dbReference type="SAM" id="MobiDB-lite"/>
    </source>
</evidence>
<dbReference type="Proteomes" id="UP000219338">
    <property type="component" value="Unassembled WGS sequence"/>
</dbReference>
<feature type="compositionally biased region" description="Low complexity" evidence="1">
    <location>
        <begin position="153"/>
        <end position="163"/>
    </location>
</feature>
<accession>A0A284RXY5</accession>
<gene>
    <name evidence="2" type="ORF">ARMOST_17060</name>
</gene>
<keyword evidence="3" id="KW-1185">Reference proteome</keyword>
<sequence>MLRSCCPNAAPSPFLENTPYGPSVPLLPILFHRRSKELAMATPRLPHERLLLSRPHEAHKDTREDCREVSSLYSSSSGVLIVEAAIVFVPIARFFFPRGSDTKDPDCVWGGSTEDRLAHHRRKYHGKAAPNGDGISSGTPYENEPTVNPPPSSASSSHDPNVPVDGTKTLTDKPIVSPAAPFDGQAQVVTRNEDVGFFWTSPGTGFKHGDPCYSPEAKQLFPAASAGPLDDGLGNIPSLGGALDGVDAGEVPVINTGPLGLMDDAMAAMNAINMLVSAEAPSGSYYDTAPRAHPRNSSPDGPNFGMV</sequence>
<evidence type="ECO:0000313" key="3">
    <source>
        <dbReference type="Proteomes" id="UP000219338"/>
    </source>
</evidence>
<feature type="region of interest" description="Disordered" evidence="1">
    <location>
        <begin position="287"/>
        <end position="307"/>
    </location>
</feature>
<dbReference type="AlphaFoldDB" id="A0A284RXY5"/>
<name>A0A284RXY5_ARMOS</name>
<protein>
    <submittedName>
        <fullName evidence="2">Uncharacterized protein</fullName>
    </submittedName>
</protein>
<reference evidence="3" key="1">
    <citation type="journal article" date="2017" name="Nat. Ecol. Evol.">
        <title>Genome expansion and lineage-specific genetic innovations in the forest pathogenic fungi Armillaria.</title>
        <authorList>
            <person name="Sipos G."/>
            <person name="Prasanna A.N."/>
            <person name="Walter M.C."/>
            <person name="O'Connor E."/>
            <person name="Balint B."/>
            <person name="Krizsan K."/>
            <person name="Kiss B."/>
            <person name="Hess J."/>
            <person name="Varga T."/>
            <person name="Slot J."/>
            <person name="Riley R."/>
            <person name="Boka B."/>
            <person name="Rigling D."/>
            <person name="Barry K."/>
            <person name="Lee J."/>
            <person name="Mihaltcheva S."/>
            <person name="LaButti K."/>
            <person name="Lipzen A."/>
            <person name="Waldron R."/>
            <person name="Moloney N.M."/>
            <person name="Sperisen C."/>
            <person name="Kredics L."/>
            <person name="Vagvoelgyi C."/>
            <person name="Patrignani A."/>
            <person name="Fitzpatrick D."/>
            <person name="Nagy I."/>
            <person name="Doyle S."/>
            <person name="Anderson J.B."/>
            <person name="Grigoriev I.V."/>
            <person name="Gueldener U."/>
            <person name="Muensterkoetter M."/>
            <person name="Nagy L.G."/>
        </authorList>
    </citation>
    <scope>NUCLEOTIDE SEQUENCE [LARGE SCALE GENOMIC DNA]</scope>
    <source>
        <strain evidence="3">C18/9</strain>
    </source>
</reference>
<evidence type="ECO:0000313" key="2">
    <source>
        <dbReference type="EMBL" id="SJL13614.1"/>
    </source>
</evidence>
<proteinExistence type="predicted"/>
<feature type="region of interest" description="Disordered" evidence="1">
    <location>
        <begin position="124"/>
        <end position="168"/>
    </location>
</feature>